<dbReference type="Proteomes" id="UP000812287">
    <property type="component" value="Unassembled WGS sequence"/>
</dbReference>
<keyword evidence="1" id="KW-0479">Metal-binding</keyword>
<organism evidence="6 7">
    <name type="scientific">Guyanagaster necrorhizus</name>
    <dbReference type="NCBI Taxonomy" id="856835"/>
    <lineage>
        <taxon>Eukaryota</taxon>
        <taxon>Fungi</taxon>
        <taxon>Dikarya</taxon>
        <taxon>Basidiomycota</taxon>
        <taxon>Agaricomycotina</taxon>
        <taxon>Agaricomycetes</taxon>
        <taxon>Agaricomycetidae</taxon>
        <taxon>Agaricales</taxon>
        <taxon>Marasmiineae</taxon>
        <taxon>Physalacriaceae</taxon>
        <taxon>Guyanagaster</taxon>
    </lineage>
</organism>
<accession>A0A9P8APX8</accession>
<dbReference type="Gene3D" id="6.10.140.2220">
    <property type="match status" value="1"/>
</dbReference>
<evidence type="ECO:0000313" key="7">
    <source>
        <dbReference type="Proteomes" id="UP000812287"/>
    </source>
</evidence>
<evidence type="ECO:0000313" key="6">
    <source>
        <dbReference type="EMBL" id="KAG7443479.1"/>
    </source>
</evidence>
<protein>
    <recommendedName>
        <fullName evidence="5">MYND-type domain-containing protein</fullName>
    </recommendedName>
</protein>
<evidence type="ECO:0000256" key="2">
    <source>
        <dbReference type="ARBA" id="ARBA00022771"/>
    </source>
</evidence>
<evidence type="ECO:0000256" key="3">
    <source>
        <dbReference type="ARBA" id="ARBA00022833"/>
    </source>
</evidence>
<dbReference type="EMBL" id="MU250545">
    <property type="protein sequence ID" value="KAG7443479.1"/>
    <property type="molecule type" value="Genomic_DNA"/>
</dbReference>
<dbReference type="PROSITE" id="PS01360">
    <property type="entry name" value="ZF_MYND_1"/>
    <property type="match status" value="1"/>
</dbReference>
<dbReference type="GeneID" id="66111371"/>
<dbReference type="AlphaFoldDB" id="A0A9P8APX8"/>
<dbReference type="OrthoDB" id="432970at2759"/>
<evidence type="ECO:0000256" key="1">
    <source>
        <dbReference type="ARBA" id="ARBA00022723"/>
    </source>
</evidence>
<proteinExistence type="predicted"/>
<keyword evidence="7" id="KW-1185">Reference proteome</keyword>
<dbReference type="Pfam" id="PF01753">
    <property type="entry name" value="zf-MYND"/>
    <property type="match status" value="1"/>
</dbReference>
<reference evidence="6" key="1">
    <citation type="submission" date="2020-11" db="EMBL/GenBank/DDBJ databases">
        <title>Adaptations for nitrogen fixation in a non-lichenized fungal sporocarp promotes dispersal by wood-feeding termites.</title>
        <authorList>
            <consortium name="DOE Joint Genome Institute"/>
            <person name="Koch R.A."/>
            <person name="Yoon G."/>
            <person name="Arayal U."/>
            <person name="Lail K."/>
            <person name="Amirebrahimi M."/>
            <person name="Labutti K."/>
            <person name="Lipzen A."/>
            <person name="Riley R."/>
            <person name="Barry K."/>
            <person name="Henrissat B."/>
            <person name="Grigoriev I.V."/>
            <person name="Herr J.R."/>
            <person name="Aime M.C."/>
        </authorList>
    </citation>
    <scope>NUCLEOTIDE SEQUENCE</scope>
    <source>
        <strain evidence="6">MCA 3950</strain>
    </source>
</reference>
<evidence type="ECO:0000256" key="4">
    <source>
        <dbReference type="PROSITE-ProRule" id="PRU00134"/>
    </source>
</evidence>
<keyword evidence="2 4" id="KW-0863">Zinc-finger</keyword>
<feature type="domain" description="MYND-type" evidence="5">
    <location>
        <begin position="77"/>
        <end position="120"/>
    </location>
</feature>
<name>A0A9P8APX8_9AGAR</name>
<sequence>MTRGLEDVRKETLIFEDGAPCLDDEGNPIIMTCATLDPENLSKDSIVIMSNNSNPMVMTREQLANIIEDSGTLVRPCGACGIGPRQKNVKEFSKCASCKETCYCSKDCQRAHWKEHKALCKERQLSIASKKRLEEDARRKGEIYYDPVTLQGWYRKNHSAIEYAAFHALEIYKGASQSLLKTHFAFFDLSQNDKTPNDITTVTLKNVVAVPRSMIPLSENTKAQCERAVKNGYMCVYLADLSHKSIALEMHKAPRANWKKPDKEWVLNAILKCNVAGKI</sequence>
<keyword evidence="3" id="KW-0862">Zinc</keyword>
<dbReference type="InterPro" id="IPR002893">
    <property type="entry name" value="Znf_MYND"/>
</dbReference>
<dbReference type="GO" id="GO:0008270">
    <property type="term" value="F:zinc ion binding"/>
    <property type="evidence" value="ECO:0007669"/>
    <property type="project" value="UniProtKB-KW"/>
</dbReference>
<evidence type="ECO:0000259" key="5">
    <source>
        <dbReference type="PROSITE" id="PS50865"/>
    </source>
</evidence>
<comment type="caution">
    <text evidence="6">The sequence shown here is derived from an EMBL/GenBank/DDBJ whole genome shotgun (WGS) entry which is preliminary data.</text>
</comment>
<dbReference type="PROSITE" id="PS50865">
    <property type="entry name" value="ZF_MYND_2"/>
    <property type="match status" value="1"/>
</dbReference>
<dbReference type="RefSeq" id="XP_043036979.1">
    <property type="nucleotide sequence ID" value="XM_043189074.1"/>
</dbReference>
<dbReference type="SUPFAM" id="SSF144232">
    <property type="entry name" value="HIT/MYND zinc finger-like"/>
    <property type="match status" value="1"/>
</dbReference>
<gene>
    <name evidence="6" type="ORF">BT62DRAFT_972461</name>
</gene>